<feature type="compositionally biased region" description="Pro residues" evidence="1">
    <location>
        <begin position="127"/>
        <end position="147"/>
    </location>
</feature>
<evidence type="ECO:0000313" key="3">
    <source>
        <dbReference type="RefSeq" id="XP_039245452.1"/>
    </source>
</evidence>
<protein>
    <submittedName>
        <fullName evidence="3">Vegetative cell wall protein gp1-like</fullName>
    </submittedName>
</protein>
<organism evidence="2 3">
    <name type="scientific">Pipra filicauda</name>
    <name type="common">Wire-tailed manakin</name>
    <dbReference type="NCBI Taxonomy" id="649802"/>
    <lineage>
        <taxon>Eukaryota</taxon>
        <taxon>Metazoa</taxon>
        <taxon>Chordata</taxon>
        <taxon>Craniata</taxon>
        <taxon>Vertebrata</taxon>
        <taxon>Euteleostomi</taxon>
        <taxon>Archelosauria</taxon>
        <taxon>Archosauria</taxon>
        <taxon>Dinosauria</taxon>
        <taxon>Saurischia</taxon>
        <taxon>Theropoda</taxon>
        <taxon>Coelurosauria</taxon>
        <taxon>Aves</taxon>
        <taxon>Neognathae</taxon>
        <taxon>Neoaves</taxon>
        <taxon>Telluraves</taxon>
        <taxon>Australaves</taxon>
        <taxon>Passeriformes</taxon>
        <taxon>Pipridae</taxon>
        <taxon>Pipra</taxon>
    </lineage>
</organism>
<feature type="compositionally biased region" description="Pro residues" evidence="1">
    <location>
        <begin position="9"/>
        <end position="19"/>
    </location>
</feature>
<evidence type="ECO:0000313" key="2">
    <source>
        <dbReference type="Proteomes" id="UP000504627"/>
    </source>
</evidence>
<name>A0A7R5L591_9PASS</name>
<sequence>MDPALCQVPGPPWEGPCPVPGSGTSPGGTLVPRSHLLFPEPSLGESPRGSIQSSPEATGPRWSVASPPPRPPSRCSSRDRCPGTGTGFEPARVANSPRCTSGDPGNPGNPGMASREAPELREQPLHLPGPSPGGPSHPPGAPSPAHPEGPGAGIQSPGPAPWHPRGPSAVHPPPCTPSLPPDPHPALHPQNLPCQPCRAPSCQPATLGPQILPPAPLLALPPFCYLCSPNPSPPGALPLSSWFCPPNPSLPCAPPPSCCLCPPNPPPSCTLPPSQPLHPQIHPAAPLAWPVPPACATTLPLCLGSGIPGTLQAQGPAGTSGTGKDSPIPCATLACQHSRCHRCSRVPALAPRVPVPAPAASQCPHPCAVPNPAWTRSPAQPEARLPARCCFSSSVPGEASPAHPGMPASIPLLCIPAGMPRAGHAACRARHSPPWHRPTSFPGCRDGE</sequence>
<dbReference type="RefSeq" id="XP_039245452.1">
    <property type="nucleotide sequence ID" value="XM_039389518.1"/>
</dbReference>
<feature type="compositionally biased region" description="Low complexity" evidence="1">
    <location>
        <begin position="20"/>
        <end position="32"/>
    </location>
</feature>
<dbReference type="GeneID" id="113982200"/>
<proteinExistence type="predicted"/>
<feature type="region of interest" description="Disordered" evidence="1">
    <location>
        <begin position="1"/>
        <end position="187"/>
    </location>
</feature>
<gene>
    <name evidence="3" type="primary">LOC113982200</name>
</gene>
<dbReference type="Proteomes" id="UP000504627">
    <property type="component" value="Unplaced"/>
</dbReference>
<accession>A0A7R5L591</accession>
<feature type="compositionally biased region" description="Pro residues" evidence="1">
    <location>
        <begin position="158"/>
        <end position="186"/>
    </location>
</feature>
<reference evidence="3" key="1">
    <citation type="submission" date="2025-08" db="UniProtKB">
        <authorList>
            <consortium name="RefSeq"/>
        </authorList>
    </citation>
    <scope>IDENTIFICATION</scope>
    <source>
        <tissue evidence="3">Muscle</tissue>
    </source>
</reference>
<dbReference type="AlphaFoldDB" id="A0A7R5L591"/>
<keyword evidence="2" id="KW-1185">Reference proteome</keyword>
<evidence type="ECO:0000256" key="1">
    <source>
        <dbReference type="SAM" id="MobiDB-lite"/>
    </source>
</evidence>
<dbReference type="InParanoid" id="A0A7R5L591"/>